<dbReference type="AlphaFoldDB" id="A0A1V1NUC8"/>
<protein>
    <submittedName>
        <fullName evidence="2">Uncharacterized protein</fullName>
    </submittedName>
</protein>
<reference evidence="3" key="1">
    <citation type="submission" date="2012-11" db="EMBL/GenBank/DDBJ databases">
        <authorList>
            <person name="Lucero-Rivera Y.E."/>
            <person name="Tovar-Ramirez D."/>
        </authorList>
    </citation>
    <scope>NUCLEOTIDE SEQUENCE [LARGE SCALE GENOMIC DNA]</scope>
    <source>
        <strain evidence="3">Araruama</strain>
    </source>
</reference>
<evidence type="ECO:0000313" key="2">
    <source>
        <dbReference type="EMBL" id="ETR66190.1"/>
    </source>
</evidence>
<dbReference type="EMBL" id="ATBP01002166">
    <property type="protein sequence ID" value="ETR66190.1"/>
    <property type="molecule type" value="Genomic_DNA"/>
</dbReference>
<proteinExistence type="predicted"/>
<feature type="transmembrane region" description="Helical" evidence="1">
    <location>
        <begin position="73"/>
        <end position="98"/>
    </location>
</feature>
<organism evidence="2 3">
    <name type="scientific">Candidatus Magnetoglobus multicellularis str. Araruama</name>
    <dbReference type="NCBI Taxonomy" id="890399"/>
    <lineage>
        <taxon>Bacteria</taxon>
        <taxon>Pseudomonadati</taxon>
        <taxon>Thermodesulfobacteriota</taxon>
        <taxon>Desulfobacteria</taxon>
        <taxon>Desulfobacterales</taxon>
        <taxon>Desulfobacteraceae</taxon>
        <taxon>Candidatus Magnetoglobus</taxon>
    </lineage>
</organism>
<keyword evidence="1" id="KW-0812">Transmembrane</keyword>
<evidence type="ECO:0000313" key="3">
    <source>
        <dbReference type="Proteomes" id="UP000189670"/>
    </source>
</evidence>
<dbReference type="Proteomes" id="UP000189670">
    <property type="component" value="Unassembled WGS sequence"/>
</dbReference>
<accession>A0A1V1NUC8</accession>
<sequence>MKDQQKPIFTTNLNSVYRGRIHKVSSQNLNANNDLHKTISQLNNDLDLCKRGYSEIANQMDAVLKIMNIFLQFGLYMVELVLLMVFVDILFLGIDIFIRV</sequence>
<gene>
    <name evidence="2" type="ORF">OMM_13125</name>
</gene>
<keyword evidence="1" id="KW-0472">Membrane</keyword>
<name>A0A1V1NUC8_9BACT</name>
<keyword evidence="1" id="KW-1133">Transmembrane helix</keyword>
<comment type="caution">
    <text evidence="2">The sequence shown here is derived from an EMBL/GenBank/DDBJ whole genome shotgun (WGS) entry which is preliminary data.</text>
</comment>
<evidence type="ECO:0000256" key="1">
    <source>
        <dbReference type="SAM" id="Phobius"/>
    </source>
</evidence>